<dbReference type="InterPro" id="IPR011011">
    <property type="entry name" value="Znf_FYVE_PHD"/>
</dbReference>
<dbReference type="PROSITE" id="PS51805">
    <property type="entry name" value="EPHD"/>
    <property type="match status" value="1"/>
</dbReference>
<dbReference type="GO" id="GO:0004842">
    <property type="term" value="F:ubiquitin-protein transferase activity"/>
    <property type="evidence" value="ECO:0007669"/>
    <property type="project" value="TreeGrafter"/>
</dbReference>
<dbReference type="FunCoup" id="A0A448YMZ4">
    <property type="interactions" value="61"/>
</dbReference>
<dbReference type="SMART" id="SM00249">
    <property type="entry name" value="PHD"/>
    <property type="match status" value="3"/>
</dbReference>
<dbReference type="EMBL" id="CAACVR010000023">
    <property type="protein sequence ID" value="VEU22315.1"/>
    <property type="molecule type" value="Genomic_DNA"/>
</dbReference>
<reference evidence="11 12" key="1">
    <citation type="submission" date="2018-12" db="EMBL/GenBank/DDBJ databases">
        <authorList>
            <person name="Tiukova I."/>
            <person name="Dainat J."/>
        </authorList>
    </citation>
    <scope>NUCLEOTIDE SEQUENCE [LARGE SCALE GENOMIC DNA]</scope>
</reference>
<dbReference type="PROSITE" id="PS50016">
    <property type="entry name" value="ZF_PHD_2"/>
    <property type="match status" value="2"/>
</dbReference>
<evidence type="ECO:0000256" key="1">
    <source>
        <dbReference type="ARBA" id="ARBA00022723"/>
    </source>
</evidence>
<dbReference type="SUPFAM" id="SSF46689">
    <property type="entry name" value="Homeodomain-like"/>
    <property type="match status" value="1"/>
</dbReference>
<keyword evidence="12" id="KW-1185">Reference proteome</keyword>
<dbReference type="PANTHER" id="PTHR47672">
    <property type="entry name" value="E3 UBIQUITIN-PROTEIN LIGASE SNT2"/>
    <property type="match status" value="1"/>
</dbReference>
<feature type="domain" description="PHD-type" evidence="7">
    <location>
        <begin position="181"/>
        <end position="233"/>
    </location>
</feature>
<keyword evidence="2 5" id="KW-0863">Zinc-finger</keyword>
<evidence type="ECO:0000259" key="8">
    <source>
        <dbReference type="PROSITE" id="PS51038"/>
    </source>
</evidence>
<dbReference type="InterPro" id="IPR009057">
    <property type="entry name" value="Homeodomain-like_sf"/>
</dbReference>
<evidence type="ECO:0000313" key="12">
    <source>
        <dbReference type="Proteomes" id="UP000290900"/>
    </source>
</evidence>
<evidence type="ECO:0000313" key="11">
    <source>
        <dbReference type="EMBL" id="VEU22315.1"/>
    </source>
</evidence>
<gene>
    <name evidence="11" type="ORF">BRENAR_LOCUS3046</name>
</gene>
<accession>A0A448YMZ4</accession>
<dbReference type="InParanoid" id="A0A448YMZ4"/>
<dbReference type="InterPro" id="IPR029617">
    <property type="entry name" value="Snt2"/>
</dbReference>
<evidence type="ECO:0000256" key="3">
    <source>
        <dbReference type="ARBA" id="ARBA00022833"/>
    </source>
</evidence>
<dbReference type="InterPro" id="IPR001965">
    <property type="entry name" value="Znf_PHD"/>
</dbReference>
<dbReference type="InterPro" id="IPR001025">
    <property type="entry name" value="BAH_dom"/>
</dbReference>
<dbReference type="PANTHER" id="PTHR47672:SF1">
    <property type="entry name" value="E3 UBIQUITIN-PROTEIN LIGASE SNT2"/>
    <property type="match status" value="1"/>
</dbReference>
<feature type="domain" description="ELM2" evidence="9">
    <location>
        <begin position="347"/>
        <end position="514"/>
    </location>
</feature>
<feature type="region of interest" description="Disordered" evidence="6">
    <location>
        <begin position="372"/>
        <end position="410"/>
    </location>
</feature>
<name>A0A448YMZ4_BRENA</name>
<evidence type="ECO:0000256" key="4">
    <source>
        <dbReference type="ARBA" id="ARBA00023242"/>
    </source>
</evidence>
<protein>
    <submittedName>
        <fullName evidence="11">DEKNAAC103392</fullName>
    </submittedName>
</protein>
<proteinExistence type="predicted"/>
<dbReference type="Pfam" id="PF13832">
    <property type="entry name" value="zf-HC5HC2H_2"/>
    <property type="match status" value="1"/>
</dbReference>
<dbReference type="PROSITE" id="PS51038">
    <property type="entry name" value="BAH"/>
    <property type="match status" value="1"/>
</dbReference>
<evidence type="ECO:0000256" key="6">
    <source>
        <dbReference type="SAM" id="MobiDB-lite"/>
    </source>
</evidence>
<dbReference type="Pfam" id="PF01426">
    <property type="entry name" value="BAH"/>
    <property type="match status" value="1"/>
</dbReference>
<dbReference type="CDD" id="cd15497">
    <property type="entry name" value="PHD1_Snt2p_like"/>
    <property type="match status" value="1"/>
</dbReference>
<keyword evidence="3" id="KW-0862">Zinc</keyword>
<evidence type="ECO:0000259" key="9">
    <source>
        <dbReference type="PROSITE" id="PS51156"/>
    </source>
</evidence>
<dbReference type="OrthoDB" id="336088at2759"/>
<dbReference type="Proteomes" id="UP000290900">
    <property type="component" value="Unassembled WGS sequence"/>
</dbReference>
<evidence type="ECO:0000256" key="2">
    <source>
        <dbReference type="ARBA" id="ARBA00022771"/>
    </source>
</evidence>
<dbReference type="GO" id="GO:0048189">
    <property type="term" value="C:Lid2 complex"/>
    <property type="evidence" value="ECO:0007669"/>
    <property type="project" value="TreeGrafter"/>
</dbReference>
<dbReference type="Gene3D" id="1.10.10.60">
    <property type="entry name" value="Homeodomain-like"/>
    <property type="match status" value="1"/>
</dbReference>
<dbReference type="PROSITE" id="PS51156">
    <property type="entry name" value="ELM2"/>
    <property type="match status" value="1"/>
</dbReference>
<dbReference type="InterPro" id="IPR043151">
    <property type="entry name" value="BAH_sf"/>
</dbReference>
<evidence type="ECO:0000259" key="7">
    <source>
        <dbReference type="PROSITE" id="PS50016"/>
    </source>
</evidence>
<dbReference type="Gene3D" id="2.30.30.490">
    <property type="match status" value="1"/>
</dbReference>
<feature type="domain" description="PHD-type" evidence="10">
    <location>
        <begin position="947"/>
        <end position="1064"/>
    </location>
</feature>
<evidence type="ECO:0000256" key="5">
    <source>
        <dbReference type="PROSITE-ProRule" id="PRU00146"/>
    </source>
</evidence>
<organism evidence="11 12">
    <name type="scientific">Brettanomyces naardenensis</name>
    <name type="common">Yeast</name>
    <dbReference type="NCBI Taxonomy" id="13370"/>
    <lineage>
        <taxon>Eukaryota</taxon>
        <taxon>Fungi</taxon>
        <taxon>Dikarya</taxon>
        <taxon>Ascomycota</taxon>
        <taxon>Saccharomycotina</taxon>
        <taxon>Pichiomycetes</taxon>
        <taxon>Pichiales</taxon>
        <taxon>Pichiaceae</taxon>
        <taxon>Brettanomyces</taxon>
    </lineage>
</organism>
<dbReference type="SMART" id="SM00439">
    <property type="entry name" value="BAH"/>
    <property type="match status" value="1"/>
</dbReference>
<evidence type="ECO:0000259" key="10">
    <source>
        <dbReference type="PROSITE" id="PS51805"/>
    </source>
</evidence>
<dbReference type="AlphaFoldDB" id="A0A448YMZ4"/>
<dbReference type="InterPro" id="IPR013083">
    <property type="entry name" value="Znf_RING/FYVE/PHD"/>
</dbReference>
<dbReference type="STRING" id="13370.A0A448YMZ4"/>
<dbReference type="InterPro" id="IPR019787">
    <property type="entry name" value="Znf_PHD-finger"/>
</dbReference>
<keyword evidence="1" id="KW-0479">Metal-binding</keyword>
<dbReference type="InterPro" id="IPR034732">
    <property type="entry name" value="EPHD"/>
</dbReference>
<sequence>MRGAKVENNVLTFKDGLRIQKGDCIYMICEPPSEPFYIAMLTGFSKKDKAGAADGKAPSSSASNYMFEVLWFYRPRDISRHSTDSRLLYATVHKDLCPIQSFRGFVTVKHTSEIEDLELYKQQNNCFYFDKLYDRYMMKTYDVVPTKDMTNLPPNYYKALNKRYGYVFMETGHGEDLMNEPQNCEKCHQWCPSSDSIQCFQCGKTYHLMCLDPPILTKPKRGFAWYCAACTREMEDELDAKRGDMLRSSLQSQILADMEREKEEIMEDEEKGKVKAEVKEEQELNIPSHTIKAAPKYEQLAIKFLENDTGLTQIERRKKEEWPWRYLGVHARLEDAMDLQDRPYPRASSRLGSRYQCTGIPDWYEHTVQYYDEQSDKQKNRRRNNGKNSKGGNKRSKSQSPSSSRFFEEEPLAKKRMPVIDEYAHVDPKEYPGWLQPRPTGYFERGSDETATLMWEPPKDKEEAVESYIEECSCVAEKLNLLPNTPNFVDAILKLLLDKQYRFSDALVEVRKLTREKLKEPTFSAEEVKRFEDSVKIHGDELYPVYKDVGTQSSAMVVRFYYLWKKTKNGHQIWDNYPYRPKNRLKYIKNTELDLDDSEDDAAYSSTKIVKKEVQFECVFCHSTHSAQWFRAPGANLPKSKADVCKGLCYRCCRLWRRYAVEWENPEDLLKKKAQRGNGWWKKLEEELSNDCERILSAREGYSRHPRKANSNNIKTLEERNRQTIDGKTTRPLEKPIARSKSSLKIKRTPSPSFEVTIPFADKRKRKREEAVGKRVVPKPKQARQAKQPKESKPAKLVAAKVKQGSSMESYNSLLARMSSRYDSKYEVFNPFTNKSIEDLPLLQTRNAMREISLLWRVYESSQHKTRVSSESKLARPLFDPSMRPCCVCRESGSLEEMLICSNCGLNVHASCYGIDLSGVSMDRPPYLYKWHCDTCSNDIHPFVSTQYVCCLCNARESDHDGAMHGDPSSVPDAFKRTSNGRWCHVGCAIFSEGTSFGDAESLQPVYGTELVNFANLPRFCAICGGNSGGLVDCRLCGKSLHVTCCQDSENYFVGFEILERKDVEDGKCQVTVEEKNGNVVTGVAIPTVVCPDHFSLSIQTSLAGKHLYSMRTKCKVTGRKQQMPLLKAYTLVTRRNAAPMHGGELRRHIYERMLEMSKSAKDSENKIELRAEDPSFDCIYCHNDRSLQWHNSEDGSTGKVCHQCYVRKQNNEGLTDSIPDLSQVNGRQLDGSKFGIPSLEDHVNSKGGSRMSIRDILC</sequence>
<dbReference type="Pfam" id="PF00628">
    <property type="entry name" value="PHD"/>
    <property type="match status" value="2"/>
</dbReference>
<keyword evidence="4" id="KW-0539">Nucleus</keyword>
<feature type="region of interest" description="Disordered" evidence="6">
    <location>
        <begin position="765"/>
        <end position="801"/>
    </location>
</feature>
<dbReference type="Gene3D" id="3.30.40.10">
    <property type="entry name" value="Zinc/RING finger domain, C3HC4 (zinc finger)"/>
    <property type="match status" value="2"/>
</dbReference>
<dbReference type="GO" id="GO:0036205">
    <property type="term" value="P:histone catabolic process"/>
    <property type="evidence" value="ECO:0007669"/>
    <property type="project" value="TreeGrafter"/>
</dbReference>
<dbReference type="InterPro" id="IPR000949">
    <property type="entry name" value="ELM2_dom"/>
</dbReference>
<dbReference type="GO" id="GO:0003682">
    <property type="term" value="F:chromatin binding"/>
    <property type="evidence" value="ECO:0007669"/>
    <property type="project" value="InterPro"/>
</dbReference>
<feature type="domain" description="BAH" evidence="8">
    <location>
        <begin position="17"/>
        <end position="144"/>
    </location>
</feature>
<dbReference type="GO" id="GO:0008270">
    <property type="term" value="F:zinc ion binding"/>
    <property type="evidence" value="ECO:0007669"/>
    <property type="project" value="UniProtKB-KW"/>
</dbReference>
<dbReference type="SUPFAM" id="SSF57903">
    <property type="entry name" value="FYVE/PHD zinc finger"/>
    <property type="match status" value="2"/>
</dbReference>
<feature type="domain" description="PHD-type" evidence="7">
    <location>
        <begin position="883"/>
        <end position="939"/>
    </location>
</feature>